<evidence type="ECO:0000313" key="2">
    <source>
        <dbReference type="EMBL" id="TNN53446.1"/>
    </source>
</evidence>
<feature type="compositionally biased region" description="Basic residues" evidence="1">
    <location>
        <begin position="23"/>
        <end position="55"/>
    </location>
</feature>
<gene>
    <name evidence="2" type="ORF">EYF80_036356</name>
</gene>
<proteinExistence type="predicted"/>
<evidence type="ECO:0000256" key="1">
    <source>
        <dbReference type="SAM" id="MobiDB-lite"/>
    </source>
</evidence>
<comment type="caution">
    <text evidence="2">The sequence shown here is derived from an EMBL/GenBank/DDBJ whole genome shotgun (WGS) entry which is preliminary data.</text>
</comment>
<name>A0A4Z2GJ19_9TELE</name>
<accession>A0A4Z2GJ19</accession>
<feature type="compositionally biased region" description="Basic residues" evidence="1">
    <location>
        <begin position="179"/>
        <end position="190"/>
    </location>
</feature>
<reference evidence="2 3" key="1">
    <citation type="submission" date="2019-03" db="EMBL/GenBank/DDBJ databases">
        <title>First draft genome of Liparis tanakae, snailfish: a comprehensive survey of snailfish specific genes.</title>
        <authorList>
            <person name="Kim W."/>
            <person name="Song I."/>
            <person name="Jeong J.-H."/>
            <person name="Kim D."/>
            <person name="Kim S."/>
            <person name="Ryu S."/>
            <person name="Song J.Y."/>
            <person name="Lee S.K."/>
        </authorList>
    </citation>
    <scope>NUCLEOTIDE SEQUENCE [LARGE SCALE GENOMIC DNA]</scope>
    <source>
        <tissue evidence="2">Muscle</tissue>
    </source>
</reference>
<feature type="compositionally biased region" description="Basic and acidic residues" evidence="1">
    <location>
        <begin position="12"/>
        <end position="22"/>
    </location>
</feature>
<protein>
    <submittedName>
        <fullName evidence="2">Uncharacterized protein</fullName>
    </submittedName>
</protein>
<feature type="region of interest" description="Disordered" evidence="1">
    <location>
        <begin position="1"/>
        <end position="73"/>
    </location>
</feature>
<feature type="compositionally biased region" description="Basic and acidic residues" evidence="1">
    <location>
        <begin position="153"/>
        <end position="164"/>
    </location>
</feature>
<dbReference type="EMBL" id="SRLO01000516">
    <property type="protein sequence ID" value="TNN53446.1"/>
    <property type="molecule type" value="Genomic_DNA"/>
</dbReference>
<dbReference type="Proteomes" id="UP000314294">
    <property type="component" value="Unassembled WGS sequence"/>
</dbReference>
<feature type="region of interest" description="Disordered" evidence="1">
    <location>
        <begin position="141"/>
        <end position="205"/>
    </location>
</feature>
<feature type="compositionally biased region" description="Acidic residues" evidence="1">
    <location>
        <begin position="61"/>
        <end position="73"/>
    </location>
</feature>
<evidence type="ECO:0000313" key="3">
    <source>
        <dbReference type="Proteomes" id="UP000314294"/>
    </source>
</evidence>
<organism evidence="2 3">
    <name type="scientific">Liparis tanakae</name>
    <name type="common">Tanaka's snailfish</name>
    <dbReference type="NCBI Taxonomy" id="230148"/>
    <lineage>
        <taxon>Eukaryota</taxon>
        <taxon>Metazoa</taxon>
        <taxon>Chordata</taxon>
        <taxon>Craniata</taxon>
        <taxon>Vertebrata</taxon>
        <taxon>Euteleostomi</taxon>
        <taxon>Actinopterygii</taxon>
        <taxon>Neopterygii</taxon>
        <taxon>Teleostei</taxon>
        <taxon>Neoteleostei</taxon>
        <taxon>Acanthomorphata</taxon>
        <taxon>Eupercaria</taxon>
        <taxon>Perciformes</taxon>
        <taxon>Cottioidei</taxon>
        <taxon>Cottales</taxon>
        <taxon>Liparidae</taxon>
        <taxon>Liparis</taxon>
    </lineage>
</organism>
<dbReference type="AlphaFoldDB" id="A0A4Z2GJ19"/>
<keyword evidence="3" id="KW-1185">Reference proteome</keyword>
<sequence length="205" mass="23185">MEQEVELGADLSHQERPEDLKWRPRSRRARSRRARSRRPRSRRARSRRARSRRARSKEGEITEAEITEGEITEGEITEGEITEGEITEAEITEAGLMQTEIMDGEITETEAACEQHFKSSKPRPHLLLSLHLLLPGGVDGVHHPLDGEVGDGPEQREPEQEAERLVAAQGARDALHGHLPQHHVRVRGHRRAPEGHVGLRRSTFS</sequence>